<keyword evidence="5" id="KW-0648">Protein biosynthesis</keyword>
<accession>A0A7D9DWX5</accession>
<dbReference type="Gene3D" id="3.30.30.170">
    <property type="match status" value="1"/>
</dbReference>
<comment type="caution">
    <text evidence="8">The sequence shown here is derived from an EMBL/GenBank/DDBJ whole genome shotgun (WGS) entry which is preliminary data.</text>
</comment>
<dbReference type="InterPro" id="IPR045196">
    <property type="entry name" value="IF2/IF5"/>
</dbReference>
<dbReference type="EMBL" id="CACRXK020002625">
    <property type="protein sequence ID" value="CAB3995232.1"/>
    <property type="molecule type" value="Genomic_DNA"/>
</dbReference>
<dbReference type="SUPFAM" id="SSF75689">
    <property type="entry name" value="Zinc-binding domain of translation initiation factor 2 beta"/>
    <property type="match status" value="1"/>
</dbReference>
<dbReference type="Proteomes" id="UP001152795">
    <property type="component" value="Unassembled WGS sequence"/>
</dbReference>
<dbReference type="GO" id="GO:0071074">
    <property type="term" value="F:eukaryotic initiation factor eIF2 binding"/>
    <property type="evidence" value="ECO:0007669"/>
    <property type="project" value="TreeGrafter"/>
</dbReference>
<evidence type="ECO:0000256" key="3">
    <source>
        <dbReference type="ARBA" id="ARBA00022540"/>
    </source>
</evidence>
<dbReference type="GO" id="GO:0005525">
    <property type="term" value="F:GTP binding"/>
    <property type="evidence" value="ECO:0007669"/>
    <property type="project" value="UniProtKB-KW"/>
</dbReference>
<dbReference type="FunFam" id="2.20.25.350:FF:000001">
    <property type="entry name" value="Eukaryotic translation initiation factor 5"/>
    <property type="match status" value="1"/>
</dbReference>
<dbReference type="SMART" id="SM00515">
    <property type="entry name" value="eIF5C"/>
    <property type="match status" value="1"/>
</dbReference>
<reference evidence="8" key="1">
    <citation type="submission" date="2020-04" db="EMBL/GenBank/DDBJ databases">
        <authorList>
            <person name="Alioto T."/>
            <person name="Alioto T."/>
            <person name="Gomez Garrido J."/>
        </authorList>
    </citation>
    <scope>NUCLEOTIDE SEQUENCE</scope>
    <source>
        <strain evidence="8">A484AB</strain>
    </source>
</reference>
<dbReference type="AlphaFoldDB" id="A0A7D9DWX5"/>
<feature type="region of interest" description="Disordered" evidence="7">
    <location>
        <begin position="390"/>
        <end position="440"/>
    </location>
</feature>
<evidence type="ECO:0000313" key="9">
    <source>
        <dbReference type="Proteomes" id="UP001152795"/>
    </source>
</evidence>
<evidence type="ECO:0000256" key="2">
    <source>
        <dbReference type="ARBA" id="ARBA00018059"/>
    </source>
</evidence>
<dbReference type="GO" id="GO:0005829">
    <property type="term" value="C:cytosol"/>
    <property type="evidence" value="ECO:0007669"/>
    <property type="project" value="TreeGrafter"/>
</dbReference>
<organism evidence="8 9">
    <name type="scientific">Paramuricea clavata</name>
    <name type="common">Red gorgonian</name>
    <name type="synonym">Violescent sea-whip</name>
    <dbReference type="NCBI Taxonomy" id="317549"/>
    <lineage>
        <taxon>Eukaryota</taxon>
        <taxon>Metazoa</taxon>
        <taxon>Cnidaria</taxon>
        <taxon>Anthozoa</taxon>
        <taxon>Octocorallia</taxon>
        <taxon>Malacalcyonacea</taxon>
        <taxon>Plexauridae</taxon>
        <taxon>Paramuricea</taxon>
    </lineage>
</organism>
<dbReference type="Gene3D" id="2.20.25.350">
    <property type="match status" value="1"/>
</dbReference>
<feature type="compositionally biased region" description="Acidic residues" evidence="7">
    <location>
        <begin position="430"/>
        <end position="440"/>
    </location>
</feature>
<protein>
    <recommendedName>
        <fullName evidence="2">Eukaryotic translation initiation factor 5</fullName>
    </recommendedName>
</protein>
<keyword evidence="9" id="KW-1185">Reference proteome</keyword>
<feature type="region of interest" description="Disordered" evidence="7">
    <location>
        <begin position="146"/>
        <end position="188"/>
    </location>
</feature>
<evidence type="ECO:0000256" key="1">
    <source>
        <dbReference type="ARBA" id="ARBA00010397"/>
    </source>
</evidence>
<feature type="compositionally biased region" description="Acidic residues" evidence="7">
    <location>
        <begin position="391"/>
        <end position="407"/>
    </location>
</feature>
<dbReference type="Gene3D" id="1.25.40.180">
    <property type="match status" value="1"/>
</dbReference>
<dbReference type="GO" id="GO:0003743">
    <property type="term" value="F:translation initiation factor activity"/>
    <property type="evidence" value="ECO:0007669"/>
    <property type="project" value="UniProtKB-KW"/>
</dbReference>
<dbReference type="CDD" id="cd11561">
    <property type="entry name" value="W2_eIF5"/>
    <property type="match status" value="1"/>
</dbReference>
<keyword evidence="3 8" id="KW-0396">Initiation factor</keyword>
<comment type="similarity">
    <text evidence="1">Belongs to the eIF-2-beta/eIF-5 family.</text>
</comment>
<keyword evidence="6" id="KW-0342">GTP-binding</keyword>
<evidence type="ECO:0000256" key="6">
    <source>
        <dbReference type="ARBA" id="ARBA00023134"/>
    </source>
</evidence>
<sequence>MAMVNVNRKNTDQFYRYKMPKLLAKVEGKGNGIKTVIVNMVDIGKSLKRPAAYPTKFFGCELGAQTQIDLKNERYIVNGAHDGEKLQEILDDFIQKFVLCPECENPETVLHVEIKKERIGQKCIACGYSGVISLTHRLITFILKNPPGQEESVTPSKKDKKNRRDKKGNNAQSGAQNGCTSPSHDSNEADAIPVIETPTARTDAFGDDDWSEDTSEAAVKARELEGLSMRTKGLTMTDDLELTEQQRLQIFYSFVEEKKKLNDLVSKAIVAEAERLEVMDKAVLVLAELLFTEDMANQMTKYSAIFKKFLTNNQKAQKHLLGAFEMLVGKSFPEKLMPKVPRLLQLLYDKDFLEEEVVLEWASKVSKKYVSKETSAQIHEKAAPFIKWLQEAEEESSEDDDEEDEPIEVVYATAAEKEKMVAEQKQKEDGGDDDFDIDEI</sequence>
<evidence type="ECO:0000256" key="5">
    <source>
        <dbReference type="ARBA" id="ARBA00022917"/>
    </source>
</evidence>
<dbReference type="PANTHER" id="PTHR23001">
    <property type="entry name" value="EUKARYOTIC TRANSLATION INITIATION FACTOR"/>
    <property type="match status" value="1"/>
</dbReference>
<dbReference type="SUPFAM" id="SSF100966">
    <property type="entry name" value="Translation initiation factor 2 beta, aIF2beta, N-terminal domain"/>
    <property type="match status" value="1"/>
</dbReference>
<feature type="compositionally biased region" description="Polar residues" evidence="7">
    <location>
        <begin position="171"/>
        <end position="184"/>
    </location>
</feature>
<dbReference type="Pfam" id="PF01873">
    <property type="entry name" value="eIF-5_eIF-2B"/>
    <property type="match status" value="1"/>
</dbReference>
<name>A0A7D9DWX5_PARCT</name>
<dbReference type="SMART" id="SM00653">
    <property type="entry name" value="eIF2B_5"/>
    <property type="match status" value="1"/>
</dbReference>
<feature type="compositionally biased region" description="Basic and acidic residues" evidence="7">
    <location>
        <begin position="415"/>
        <end position="429"/>
    </location>
</feature>
<evidence type="ECO:0000256" key="7">
    <source>
        <dbReference type="SAM" id="MobiDB-lite"/>
    </source>
</evidence>
<dbReference type="GO" id="GO:0005092">
    <property type="term" value="F:GDP-dissociation inhibitor activity"/>
    <property type="evidence" value="ECO:0007669"/>
    <property type="project" value="TreeGrafter"/>
</dbReference>
<proteinExistence type="inferred from homology"/>
<dbReference type="InterPro" id="IPR016189">
    <property type="entry name" value="Transl_init_fac_IF2/IF5_N"/>
</dbReference>
<dbReference type="PROSITE" id="PS51363">
    <property type="entry name" value="W2"/>
    <property type="match status" value="1"/>
</dbReference>
<dbReference type="OrthoDB" id="10250831at2759"/>
<dbReference type="PANTHER" id="PTHR23001:SF7">
    <property type="entry name" value="EUKARYOTIC TRANSLATION INITIATION FACTOR 5"/>
    <property type="match status" value="1"/>
</dbReference>
<gene>
    <name evidence="8" type="ORF">PACLA_8A066162</name>
</gene>
<feature type="region of interest" description="Disordered" evidence="7">
    <location>
        <begin position="193"/>
        <end position="212"/>
    </location>
</feature>
<dbReference type="InterPro" id="IPR002735">
    <property type="entry name" value="Transl_init_fac_IF2/IF5_dom"/>
</dbReference>
<evidence type="ECO:0000313" key="8">
    <source>
        <dbReference type="EMBL" id="CAB3995232.1"/>
    </source>
</evidence>
<dbReference type="FunFam" id="3.30.30.170:FF:000002">
    <property type="entry name" value="Eukaryotic translation initiation factor 5"/>
    <property type="match status" value="1"/>
</dbReference>
<evidence type="ECO:0000256" key="4">
    <source>
        <dbReference type="ARBA" id="ARBA00022741"/>
    </source>
</evidence>
<keyword evidence="4" id="KW-0547">Nucleotide-binding</keyword>
<dbReference type="InterPro" id="IPR016024">
    <property type="entry name" value="ARM-type_fold"/>
</dbReference>
<dbReference type="InterPro" id="IPR016190">
    <property type="entry name" value="Transl_init_fac_IF2/IF5_Zn-bd"/>
</dbReference>
<dbReference type="Pfam" id="PF02020">
    <property type="entry name" value="W2"/>
    <property type="match status" value="1"/>
</dbReference>
<dbReference type="GO" id="GO:0001732">
    <property type="term" value="P:formation of cytoplasmic translation initiation complex"/>
    <property type="evidence" value="ECO:0007669"/>
    <property type="project" value="TreeGrafter"/>
</dbReference>
<dbReference type="InterPro" id="IPR003307">
    <property type="entry name" value="W2_domain"/>
</dbReference>
<dbReference type="SUPFAM" id="SSF48371">
    <property type="entry name" value="ARM repeat"/>
    <property type="match status" value="1"/>
</dbReference>